<keyword evidence="3" id="KW-0445">Lipid transport</keyword>
<keyword evidence="4" id="KW-0446">Lipid-binding</keyword>
<feature type="compositionally biased region" description="Polar residues" evidence="5">
    <location>
        <begin position="77"/>
        <end position="89"/>
    </location>
</feature>
<keyword evidence="2" id="KW-0813">Transport</keyword>
<dbReference type="Gene3D" id="2.30.29.30">
    <property type="entry name" value="Pleckstrin-homology domain (PH domain)/Phosphotyrosine-binding domain (PTB)"/>
    <property type="match status" value="1"/>
</dbReference>
<feature type="region of interest" description="Disordered" evidence="5">
    <location>
        <begin position="302"/>
        <end position="324"/>
    </location>
</feature>
<dbReference type="GO" id="GO:0005886">
    <property type="term" value="C:plasma membrane"/>
    <property type="evidence" value="ECO:0007669"/>
    <property type="project" value="TreeGrafter"/>
</dbReference>
<evidence type="ECO:0000256" key="2">
    <source>
        <dbReference type="ARBA" id="ARBA00022448"/>
    </source>
</evidence>
<dbReference type="Gene3D" id="2.40.160.120">
    <property type="match status" value="1"/>
</dbReference>
<dbReference type="AlphaFoldDB" id="A0AAN8A7Y6"/>
<dbReference type="Proteomes" id="UP001306508">
    <property type="component" value="Unassembled WGS sequence"/>
</dbReference>
<evidence type="ECO:0000313" key="7">
    <source>
        <dbReference type="EMBL" id="KAK5781667.1"/>
    </source>
</evidence>
<dbReference type="SMART" id="SM00233">
    <property type="entry name" value="PH"/>
    <property type="match status" value="1"/>
</dbReference>
<evidence type="ECO:0000313" key="8">
    <source>
        <dbReference type="Proteomes" id="UP001306508"/>
    </source>
</evidence>
<dbReference type="SUPFAM" id="SSF144000">
    <property type="entry name" value="Oxysterol-binding protein-like"/>
    <property type="match status" value="1"/>
</dbReference>
<dbReference type="InterPro" id="IPR011993">
    <property type="entry name" value="PH-like_dom_sf"/>
</dbReference>
<dbReference type="GO" id="GO:0097038">
    <property type="term" value="C:perinuclear endoplasmic reticulum"/>
    <property type="evidence" value="ECO:0007669"/>
    <property type="project" value="TreeGrafter"/>
</dbReference>
<dbReference type="InterPro" id="IPR000648">
    <property type="entry name" value="Oxysterol-bd"/>
</dbReference>
<dbReference type="FunFam" id="2.40.160.120:FF:000001">
    <property type="entry name" value="Oxysterol-binding protein"/>
    <property type="match status" value="1"/>
</dbReference>
<dbReference type="InterPro" id="IPR001849">
    <property type="entry name" value="PH_domain"/>
</dbReference>
<feature type="domain" description="PH" evidence="6">
    <location>
        <begin position="201"/>
        <end position="295"/>
    </location>
</feature>
<evidence type="ECO:0000256" key="3">
    <source>
        <dbReference type="ARBA" id="ARBA00023055"/>
    </source>
</evidence>
<dbReference type="InterPro" id="IPR036598">
    <property type="entry name" value="GOLD_dom_sf"/>
</dbReference>
<dbReference type="GO" id="GO:0035621">
    <property type="term" value="P:ER to Golgi ceramide transport"/>
    <property type="evidence" value="ECO:0007669"/>
    <property type="project" value="TreeGrafter"/>
</dbReference>
<dbReference type="PANTHER" id="PTHR10972">
    <property type="entry name" value="OXYSTEROL-BINDING PROTEIN-RELATED"/>
    <property type="match status" value="1"/>
</dbReference>
<dbReference type="GO" id="GO:0030011">
    <property type="term" value="P:maintenance of cell polarity"/>
    <property type="evidence" value="ECO:0007669"/>
    <property type="project" value="TreeGrafter"/>
</dbReference>
<organism evidence="7 8">
    <name type="scientific">Arxiozyma heterogenica</name>
    <dbReference type="NCBI Taxonomy" id="278026"/>
    <lineage>
        <taxon>Eukaryota</taxon>
        <taxon>Fungi</taxon>
        <taxon>Dikarya</taxon>
        <taxon>Ascomycota</taxon>
        <taxon>Saccharomycotina</taxon>
        <taxon>Saccharomycetes</taxon>
        <taxon>Saccharomycetales</taxon>
        <taxon>Saccharomycetaceae</taxon>
        <taxon>Arxiozyma</taxon>
    </lineage>
</organism>
<dbReference type="GO" id="GO:0032541">
    <property type="term" value="C:cortical endoplasmic reticulum"/>
    <property type="evidence" value="ECO:0007669"/>
    <property type="project" value="TreeGrafter"/>
</dbReference>
<dbReference type="GO" id="GO:0006897">
    <property type="term" value="P:endocytosis"/>
    <property type="evidence" value="ECO:0007669"/>
    <property type="project" value="TreeGrafter"/>
</dbReference>
<evidence type="ECO:0000256" key="1">
    <source>
        <dbReference type="ARBA" id="ARBA00008842"/>
    </source>
</evidence>
<dbReference type="GO" id="GO:0034727">
    <property type="term" value="P:piecemeal microautophagy of the nucleus"/>
    <property type="evidence" value="ECO:0007669"/>
    <property type="project" value="TreeGrafter"/>
</dbReference>
<dbReference type="EMBL" id="JAWIZZ010000031">
    <property type="protein sequence ID" value="KAK5781667.1"/>
    <property type="molecule type" value="Genomic_DNA"/>
</dbReference>
<dbReference type="SUPFAM" id="SSF101576">
    <property type="entry name" value="Supernatant protein factor (SPF), C-terminal domain"/>
    <property type="match status" value="1"/>
</dbReference>
<accession>A0AAN8A7Y6</accession>
<protein>
    <recommendedName>
        <fullName evidence="6">PH domain-containing protein</fullName>
    </recommendedName>
</protein>
<proteinExistence type="inferred from homology"/>
<comment type="similarity">
    <text evidence="1">Belongs to the OSBP family.</text>
</comment>
<dbReference type="GO" id="GO:0006887">
    <property type="term" value="P:exocytosis"/>
    <property type="evidence" value="ECO:0007669"/>
    <property type="project" value="TreeGrafter"/>
</dbReference>
<name>A0AAN8A7Y6_9SACH</name>
<evidence type="ECO:0000259" key="6">
    <source>
        <dbReference type="PROSITE" id="PS50003"/>
    </source>
</evidence>
<dbReference type="PROSITE" id="PS50003">
    <property type="entry name" value="PH_DOMAIN"/>
    <property type="match status" value="1"/>
</dbReference>
<sequence length="965" mass="110600">METIDIQSRSFVVRWVKCVNGDTINYQVKPLKKSIELGIYKKLKTSIDDQHTSPSVHIAPDTKAVLDYTNRVLQSRTNSFSGSNDDPSLSISSIQQQSQEGSLRERLDLSGFTLVKWVGHIDGNKMFEGSINVMDNDHYYAFILDNTSSKNIRKKVLFNASTINDDAISMVSTRSAPSPTMGSFQLPPTPQKDSPLVIGKGRYLQGYLLKKRRKKLQGFKKRFFTLDFRYGTLSYYMNEYNQTRRGEIVISLSTVSANKRDRLIMIDSGMEIWALKARDTTSWQIWVDALQSCFEHQENGYASESNISSDDNEDMHSNESISSQETINNQTYVPLPDEAYESFEINLKIIQQRLEQCKNESKLYTLKHKNTLLYSRNRSSSSSSVLGKIRLKKSLTLSPNASTDSLTPIDSESNEISPLQEHDLYQKLADLEELFSQFVKQSRRLTVDHLYITRKIRQQTTASIYSTFSDNDEYFDAVDVINPGVILLDDEDTTNDNEMNNNDNVDELNNTLDNYKLALKGPLQETNNKLDSTLITTQIIQVREDEISILSPTSKEPKKILEFKKQAEPRDKYEEDLITKEEEEEDLYPLPINVPVLHRDDIKAATSMPPSLFSFLKKNVGKDLSSVAMPVTSNEPLTILQTITESFEYASLLSNLKNDPIPLIPVTAFAISYLSSYRDKTRTIRKPFNPLLGETFELVNEQNGFRLITEKVSHKPQIFAFHADHKDWECTYTVTPVQKFWGKSVELNNEGTIELKCKATGEYFEWSQPTTMLKNLIAGERFLEPVNEFEVISSKSGKITVSFEKTGMFGGRSEKVIAVLTPRDKSQTPYKVLEGKWTEQLKDLKTNKVIWKTGELVKNAKIKYGYTKFAANLNDITVIEKGKLPPTDSRLRPDVRAYENGDVEEAERLKLKLEKDQRERRQNGLDVKPHFFVKNSQNNWVYKKGKDSYWSRRKRGDWSNLTPLW</sequence>
<dbReference type="GO" id="GO:0120009">
    <property type="term" value="P:intermembrane lipid transfer"/>
    <property type="evidence" value="ECO:0007669"/>
    <property type="project" value="UniProtKB-ARBA"/>
</dbReference>
<keyword evidence="8" id="KW-1185">Reference proteome</keyword>
<gene>
    <name evidence="7" type="ORF">RI543_000853</name>
</gene>
<comment type="caution">
    <text evidence="7">The sequence shown here is derived from an EMBL/GenBank/DDBJ whole genome shotgun (WGS) entry which is preliminary data.</text>
</comment>
<reference evidence="8" key="1">
    <citation type="submission" date="2023-07" db="EMBL/GenBank/DDBJ databases">
        <title>A draft genome of Kazachstania heterogenica Y-27499.</title>
        <authorList>
            <person name="Donic C."/>
            <person name="Kralova J.S."/>
            <person name="Fidel L."/>
            <person name="Ben-Dor S."/>
            <person name="Jung S."/>
        </authorList>
    </citation>
    <scope>NUCLEOTIDE SEQUENCE [LARGE SCALE GENOMIC DNA]</scope>
    <source>
        <strain evidence="8">Y27499</strain>
    </source>
</reference>
<evidence type="ECO:0000256" key="4">
    <source>
        <dbReference type="ARBA" id="ARBA00023121"/>
    </source>
</evidence>
<dbReference type="CDD" id="cd13289">
    <property type="entry name" value="PH_Osh3p_yeast"/>
    <property type="match status" value="1"/>
</dbReference>
<dbReference type="SUPFAM" id="SSF50729">
    <property type="entry name" value="PH domain-like"/>
    <property type="match status" value="1"/>
</dbReference>
<dbReference type="InterPro" id="IPR041680">
    <property type="entry name" value="PH_8"/>
</dbReference>
<dbReference type="GO" id="GO:0032934">
    <property type="term" value="F:sterol binding"/>
    <property type="evidence" value="ECO:0007669"/>
    <property type="project" value="TreeGrafter"/>
</dbReference>
<feature type="region of interest" description="Disordered" evidence="5">
    <location>
        <begin position="77"/>
        <end position="97"/>
    </location>
</feature>
<dbReference type="Pfam" id="PF01237">
    <property type="entry name" value="Oxysterol_BP"/>
    <property type="match status" value="1"/>
</dbReference>
<dbReference type="Pfam" id="PF15409">
    <property type="entry name" value="PH_8"/>
    <property type="match status" value="1"/>
</dbReference>
<dbReference type="PANTHER" id="PTHR10972:SF203">
    <property type="entry name" value="OXYSTEROL-BINDING PROTEIN HOMOLOG 3"/>
    <property type="match status" value="1"/>
</dbReference>
<dbReference type="GO" id="GO:0005829">
    <property type="term" value="C:cytosol"/>
    <property type="evidence" value="ECO:0007669"/>
    <property type="project" value="TreeGrafter"/>
</dbReference>
<evidence type="ECO:0000256" key="5">
    <source>
        <dbReference type="SAM" id="MobiDB-lite"/>
    </source>
</evidence>
<dbReference type="InterPro" id="IPR037239">
    <property type="entry name" value="OSBP_sf"/>
</dbReference>